<dbReference type="GO" id="GO:0004674">
    <property type="term" value="F:protein serine/threonine kinase activity"/>
    <property type="evidence" value="ECO:0007669"/>
    <property type="project" value="TreeGrafter"/>
</dbReference>
<dbReference type="GO" id="GO:0005829">
    <property type="term" value="C:cytosol"/>
    <property type="evidence" value="ECO:0007669"/>
    <property type="project" value="TreeGrafter"/>
</dbReference>
<dbReference type="PANTHER" id="PTHR37419">
    <property type="entry name" value="SERINE/THREONINE-PROTEIN KINASE TOXIN HIPA"/>
    <property type="match status" value="1"/>
</dbReference>
<comment type="caution">
    <text evidence="6">The sequence shown here is derived from an EMBL/GenBank/DDBJ whole genome shotgun (WGS) entry which is preliminary data.</text>
</comment>
<organism evidence="6 7">
    <name type="scientific">Yersinia intermedia</name>
    <dbReference type="NCBI Taxonomy" id="631"/>
    <lineage>
        <taxon>Bacteria</taxon>
        <taxon>Pseudomonadati</taxon>
        <taxon>Pseudomonadota</taxon>
        <taxon>Gammaproteobacteria</taxon>
        <taxon>Enterobacterales</taxon>
        <taxon>Yersiniaceae</taxon>
        <taxon>Yersinia</taxon>
    </lineage>
</organism>
<dbReference type="Proteomes" id="UP000196440">
    <property type="component" value="Unassembled WGS sequence"/>
</dbReference>
<accession>A0A209A7R1</accession>
<dbReference type="Pfam" id="PF13657">
    <property type="entry name" value="Couple_hipA"/>
    <property type="match status" value="1"/>
</dbReference>
<dbReference type="EMBL" id="NHOI01000006">
    <property type="protein sequence ID" value="OVZ88700.1"/>
    <property type="molecule type" value="Genomic_DNA"/>
</dbReference>
<name>A0A209A7R1_YERIN</name>
<gene>
    <name evidence="6" type="ORF">CBW57_05030</name>
</gene>
<evidence type="ECO:0000256" key="3">
    <source>
        <dbReference type="ARBA" id="ARBA00022777"/>
    </source>
</evidence>
<dbReference type="AlphaFoldDB" id="A0A209A7R1"/>
<evidence type="ECO:0000256" key="1">
    <source>
        <dbReference type="ARBA" id="ARBA00010164"/>
    </source>
</evidence>
<dbReference type="PANTHER" id="PTHR37419:SF1">
    <property type="entry name" value="SERINE_THREONINE-PROTEIN KINASE TOXIN HIPA"/>
    <property type="match status" value="1"/>
</dbReference>
<evidence type="ECO:0000259" key="5">
    <source>
        <dbReference type="Pfam" id="PF13657"/>
    </source>
</evidence>
<comment type="similarity">
    <text evidence="1">Belongs to the HipA Ser/Thr kinase family.</text>
</comment>
<dbReference type="RefSeq" id="WP_087815480.1">
    <property type="nucleotide sequence ID" value="NZ_CBCPKE010000014.1"/>
</dbReference>
<evidence type="ECO:0000256" key="2">
    <source>
        <dbReference type="ARBA" id="ARBA00022679"/>
    </source>
</evidence>
<dbReference type="Pfam" id="PF07804">
    <property type="entry name" value="HipA_C"/>
    <property type="match status" value="1"/>
</dbReference>
<dbReference type="Gene3D" id="1.10.1070.20">
    <property type="match status" value="1"/>
</dbReference>
<dbReference type="InterPro" id="IPR012893">
    <property type="entry name" value="HipA-like_C"/>
</dbReference>
<evidence type="ECO:0000259" key="4">
    <source>
        <dbReference type="Pfam" id="PF07804"/>
    </source>
</evidence>
<reference evidence="6 7" key="1">
    <citation type="submission" date="2017-05" db="EMBL/GenBank/DDBJ databases">
        <title>Whole genome sequencing of Yersinia kristensenii.</title>
        <authorList>
            <person name="Campioni F."/>
        </authorList>
    </citation>
    <scope>NUCLEOTIDE SEQUENCE [LARGE SCALE GENOMIC DNA]</scope>
    <source>
        <strain evidence="6 7">CFSAN060536</strain>
    </source>
</reference>
<feature type="domain" description="HipA N-terminal subdomain 1" evidence="5">
    <location>
        <begin position="12"/>
        <end position="114"/>
    </location>
</feature>
<keyword evidence="2" id="KW-0808">Transferase</keyword>
<proteinExistence type="inferred from homology"/>
<evidence type="ECO:0000313" key="6">
    <source>
        <dbReference type="EMBL" id="OVZ88700.1"/>
    </source>
</evidence>
<dbReference type="InterPro" id="IPR052028">
    <property type="entry name" value="HipA_Ser/Thr_kinase"/>
</dbReference>
<feature type="domain" description="HipA-like C-terminal" evidence="4">
    <location>
        <begin position="149"/>
        <end position="387"/>
    </location>
</feature>
<dbReference type="InterPro" id="IPR017508">
    <property type="entry name" value="HipA_N1"/>
</dbReference>
<sequence>MSQQLESVEGLALYLGEIRVGVLVHYSGGRNALSFDPDYIAMPDTQRPTFTLTQQIDHGYLQRTQINRQKLPPVLSNLLPEGALRQMMAGQLKIHEDNEFPLLARAGGNLAGALLTRPLMKGEIPIWALSAHDKIKSIQIDTNNIADKFSLAGVQMKFSSSHQDGRFLITSAVGEDNWIVKTPSIVHKNVPENEYSVMRLAQAIGVDIPDIDLVSLDKIENLPDIQLPPGEHAYLIRRFDRTVQGRTRIHTEDFAQIFNLYPSKKYEDKNYEQIAAVLYNNAGGLADLQQMARRLLANIMLANGDAHLKNWTVIYSDGRHARLSPAYDIVCTKVYMEDETELALRMAKEKRWNVANFATFKKWCERISAPYPAIKAHLDDAIIIARQTWPEMLASLPMNEAHKHVLRNHWAQLHTDFRL</sequence>
<protein>
    <submittedName>
        <fullName evidence="6">Phosphatidylinositol kinase</fullName>
    </submittedName>
</protein>
<evidence type="ECO:0000313" key="7">
    <source>
        <dbReference type="Proteomes" id="UP000196440"/>
    </source>
</evidence>
<keyword evidence="3 6" id="KW-0418">Kinase</keyword>
<dbReference type="NCBIfam" id="TIGR03071">
    <property type="entry name" value="couple_hipA"/>
    <property type="match status" value="1"/>
</dbReference>